<keyword evidence="13" id="KW-1185">Reference proteome</keyword>
<evidence type="ECO:0000256" key="7">
    <source>
        <dbReference type="ARBA" id="ARBA00023054"/>
    </source>
</evidence>
<dbReference type="CDD" id="cd14798">
    <property type="entry name" value="RX-CC_like"/>
    <property type="match status" value="1"/>
</dbReference>
<accession>A0A811QG19</accession>
<dbReference type="FunFam" id="1.10.10.10:FF:000322">
    <property type="entry name" value="Probable disease resistance protein At1g63360"/>
    <property type="match status" value="1"/>
</dbReference>
<dbReference type="InterPro" id="IPR038005">
    <property type="entry name" value="RX-like_CC"/>
</dbReference>
<dbReference type="AlphaFoldDB" id="A0A811QG19"/>
<dbReference type="SUPFAM" id="SSF52058">
    <property type="entry name" value="L domain-like"/>
    <property type="match status" value="1"/>
</dbReference>
<dbReference type="Pfam" id="PF23559">
    <property type="entry name" value="WHD_DRP"/>
    <property type="match status" value="1"/>
</dbReference>
<dbReference type="InterPro" id="IPR042197">
    <property type="entry name" value="Apaf_helical"/>
</dbReference>
<keyword evidence="2" id="KW-0433">Leucine-rich repeat</keyword>
<feature type="domain" description="Disease resistance R13L4/SHOC-2-like LRR" evidence="11">
    <location>
        <begin position="562"/>
        <end position="899"/>
    </location>
</feature>
<dbReference type="Gene3D" id="3.40.50.300">
    <property type="entry name" value="P-loop containing nucleotide triphosphate hydrolases"/>
    <property type="match status" value="1"/>
</dbReference>
<evidence type="ECO:0000256" key="2">
    <source>
        <dbReference type="ARBA" id="ARBA00022614"/>
    </source>
</evidence>
<dbReference type="Gene3D" id="3.80.10.10">
    <property type="entry name" value="Ribonuclease Inhibitor"/>
    <property type="match status" value="2"/>
</dbReference>
<evidence type="ECO:0000256" key="3">
    <source>
        <dbReference type="ARBA" id="ARBA00022737"/>
    </source>
</evidence>
<comment type="similarity">
    <text evidence="1">Belongs to the disease resistance NB-LRR family.</text>
</comment>
<dbReference type="InterPro" id="IPR041118">
    <property type="entry name" value="Rx_N"/>
</dbReference>
<dbReference type="InterPro" id="IPR055414">
    <property type="entry name" value="LRR_R13L4/SHOC2-like"/>
</dbReference>
<evidence type="ECO:0000313" key="13">
    <source>
        <dbReference type="Proteomes" id="UP000604825"/>
    </source>
</evidence>
<gene>
    <name evidence="12" type="ORF">NCGR_LOCUS39907</name>
</gene>
<feature type="domain" description="NB-ARC" evidence="8">
    <location>
        <begin position="179"/>
        <end position="346"/>
    </location>
</feature>
<dbReference type="OrthoDB" id="762143at2759"/>
<keyword evidence="4" id="KW-0547">Nucleotide-binding</keyword>
<dbReference type="InterPro" id="IPR036388">
    <property type="entry name" value="WH-like_DNA-bd_sf"/>
</dbReference>
<dbReference type="GO" id="GO:0042742">
    <property type="term" value="P:defense response to bacterium"/>
    <property type="evidence" value="ECO:0007669"/>
    <property type="project" value="UniProtKB-ARBA"/>
</dbReference>
<dbReference type="PANTHER" id="PTHR36766:SF36">
    <property type="entry name" value="AAA+ ATPASE DOMAIN-CONTAINING PROTEIN"/>
    <property type="match status" value="1"/>
</dbReference>
<dbReference type="InterPro" id="IPR058922">
    <property type="entry name" value="WHD_DRP"/>
</dbReference>
<dbReference type="GO" id="GO:0043531">
    <property type="term" value="F:ADP binding"/>
    <property type="evidence" value="ECO:0007669"/>
    <property type="project" value="InterPro"/>
</dbReference>
<evidence type="ECO:0000256" key="4">
    <source>
        <dbReference type="ARBA" id="ARBA00022741"/>
    </source>
</evidence>
<protein>
    <submittedName>
        <fullName evidence="12">Uncharacterized protein</fullName>
    </submittedName>
</protein>
<keyword evidence="3" id="KW-0677">Repeat</keyword>
<evidence type="ECO:0000256" key="6">
    <source>
        <dbReference type="ARBA" id="ARBA00022840"/>
    </source>
</evidence>
<dbReference type="PRINTS" id="PR00364">
    <property type="entry name" value="DISEASERSIST"/>
</dbReference>
<dbReference type="Pfam" id="PF23598">
    <property type="entry name" value="LRR_14"/>
    <property type="match status" value="1"/>
</dbReference>
<dbReference type="GO" id="GO:0002758">
    <property type="term" value="P:innate immune response-activating signaling pathway"/>
    <property type="evidence" value="ECO:0007669"/>
    <property type="project" value="UniProtKB-ARBA"/>
</dbReference>
<dbReference type="SUPFAM" id="SSF52540">
    <property type="entry name" value="P-loop containing nucleoside triphosphate hydrolases"/>
    <property type="match status" value="1"/>
</dbReference>
<dbReference type="Pfam" id="PF00931">
    <property type="entry name" value="NB-ARC"/>
    <property type="match status" value="1"/>
</dbReference>
<evidence type="ECO:0000256" key="5">
    <source>
        <dbReference type="ARBA" id="ARBA00022821"/>
    </source>
</evidence>
<feature type="domain" description="Disease resistance N-terminal" evidence="9">
    <location>
        <begin position="16"/>
        <end position="93"/>
    </location>
</feature>
<keyword evidence="5" id="KW-0611">Plant defense</keyword>
<evidence type="ECO:0000256" key="1">
    <source>
        <dbReference type="ARBA" id="ARBA00008894"/>
    </source>
</evidence>
<dbReference type="GO" id="GO:0005524">
    <property type="term" value="F:ATP binding"/>
    <property type="evidence" value="ECO:0007669"/>
    <property type="project" value="UniProtKB-KW"/>
</dbReference>
<keyword evidence="7" id="KW-0175">Coiled coil</keyword>
<dbReference type="GO" id="GO:0009626">
    <property type="term" value="P:plant-type hypersensitive response"/>
    <property type="evidence" value="ECO:0007669"/>
    <property type="project" value="UniProtKB-ARBA"/>
</dbReference>
<dbReference type="Gene3D" id="1.10.10.10">
    <property type="entry name" value="Winged helix-like DNA-binding domain superfamily/Winged helix DNA-binding domain"/>
    <property type="match status" value="1"/>
</dbReference>
<evidence type="ECO:0000259" key="9">
    <source>
        <dbReference type="Pfam" id="PF18052"/>
    </source>
</evidence>
<evidence type="ECO:0000313" key="12">
    <source>
        <dbReference type="EMBL" id="CAD6256400.1"/>
    </source>
</evidence>
<dbReference type="InterPro" id="IPR002182">
    <property type="entry name" value="NB-ARC"/>
</dbReference>
<dbReference type="InterPro" id="IPR032675">
    <property type="entry name" value="LRR_dom_sf"/>
</dbReference>
<dbReference type="Pfam" id="PF18052">
    <property type="entry name" value="Rx_N"/>
    <property type="match status" value="1"/>
</dbReference>
<evidence type="ECO:0000259" key="8">
    <source>
        <dbReference type="Pfam" id="PF00931"/>
    </source>
</evidence>
<dbReference type="PANTHER" id="PTHR36766">
    <property type="entry name" value="PLANT BROAD-SPECTRUM MILDEW RESISTANCE PROTEIN RPW8"/>
    <property type="match status" value="1"/>
</dbReference>
<dbReference type="EMBL" id="CAJGYO010000010">
    <property type="protein sequence ID" value="CAD6256400.1"/>
    <property type="molecule type" value="Genomic_DNA"/>
</dbReference>
<evidence type="ECO:0000259" key="10">
    <source>
        <dbReference type="Pfam" id="PF23559"/>
    </source>
</evidence>
<keyword evidence="6" id="KW-0067">ATP-binding</keyword>
<dbReference type="Gene3D" id="1.10.8.430">
    <property type="entry name" value="Helical domain of apoptotic protease-activating factors"/>
    <property type="match status" value="1"/>
</dbReference>
<sequence length="1044" mass="117929">MAAALDALAPYVKKLIADMAQEEVSMLLGVSAEITKLEDNMEGLKAFLKDAERRRITDTSVQRWSTKLNNAVYDATDILDLCQLEADKRRESRGGDSVEQKLPSCFQPLLFCLRNPVFAHKIGSRIKELNQRLDNIYEEAHRFNFINLGSHPEQRMSTGEKVTSEFVESAIVGEKIERETRELAQMLTINGHHDIKVVAIVGTGGMGKTTLAQKIFNETTVQGHFKVKIWLSITQHFDEVELLRTAIEHAGGVHGGVQDKTLLSRRLTNTLSMGRFLLVLDDVWSNVAWSNVLSVPVRNASKNQQGNWVLITTRLEDLALRTGASFYQHHVSPLNEDDAWSLLNKQLPPTPGQVHGTDHLKVVGMKIISKCGGLPLAIKVMGGLLSTKPRSEGDWEAVLKHHAWSVAGLPKELDSAIYLSYEDLSPQLKQCFLYCSLFPKGTTIWQREVVPMWISEGFIHPPDRSSSSYDDWLEEIADGYYQELITRNLIEPATESALTRYSCTMHDVVRSFAEFMSKEESLVVQDQQDDGGSKISHVRHLSIGSTKSALEWDILQKHKSVRTLIINKRINVQPSDSFGRLSTLRVLFIRGTDCDRLVDSLCQLRHLRYLHLRYTNISRLPGDIHRMKFLQHIVVDRCPQLDHLPSCITQLVHLRTLSMYGSHDNVLIPKGFGQLKNLRTLYGFRVHLDKNGGTGWCSLEEIGPLSQLRKLSLHGLENVSASSSAGMAMISSKEHLDYLGLYWSSTGFMGLRDETNKQQQQRVVEGVIEKLSPPSSIRHLSIKGYFGSRLPNWMMVPATCGFKSLRILRMDKLHYCTQLPDGLCQLPSLETLAIHNAPTIRSVGPEFQSPSSTPRSVVTFPNLSFLRLDGLSEWEEWDWEEESESETTEAMAMPSLKELIILSCKLACLPPGLASSRRHALREVRLYKLSNLTYIENFPSVVQLKVFDCPKLKRISDLSKLQKIEILYCPNVEVLEGVPSLDSIEMMDGTMETIPEYLTTVTPRYFKLTCSEKLYKSLLTGSSSCEYHKIRHIKSRTICAEDED</sequence>
<proteinExistence type="inferred from homology"/>
<reference evidence="12" key="1">
    <citation type="submission" date="2020-10" db="EMBL/GenBank/DDBJ databases">
        <authorList>
            <person name="Han B."/>
            <person name="Lu T."/>
            <person name="Zhao Q."/>
            <person name="Huang X."/>
            <person name="Zhao Y."/>
        </authorList>
    </citation>
    <scope>NUCLEOTIDE SEQUENCE</scope>
</reference>
<evidence type="ECO:0000259" key="11">
    <source>
        <dbReference type="Pfam" id="PF23598"/>
    </source>
</evidence>
<dbReference type="Gene3D" id="1.20.5.4130">
    <property type="match status" value="1"/>
</dbReference>
<dbReference type="InterPro" id="IPR027417">
    <property type="entry name" value="P-loop_NTPase"/>
</dbReference>
<feature type="domain" description="Disease resistance protein winged helix" evidence="10">
    <location>
        <begin position="437"/>
        <end position="513"/>
    </location>
</feature>
<comment type="caution">
    <text evidence="12">The sequence shown here is derived from an EMBL/GenBank/DDBJ whole genome shotgun (WGS) entry which is preliminary data.</text>
</comment>
<dbReference type="Proteomes" id="UP000604825">
    <property type="component" value="Unassembled WGS sequence"/>
</dbReference>
<name>A0A811QG19_9POAL</name>
<organism evidence="12 13">
    <name type="scientific">Miscanthus lutarioriparius</name>
    <dbReference type="NCBI Taxonomy" id="422564"/>
    <lineage>
        <taxon>Eukaryota</taxon>
        <taxon>Viridiplantae</taxon>
        <taxon>Streptophyta</taxon>
        <taxon>Embryophyta</taxon>
        <taxon>Tracheophyta</taxon>
        <taxon>Spermatophyta</taxon>
        <taxon>Magnoliopsida</taxon>
        <taxon>Liliopsida</taxon>
        <taxon>Poales</taxon>
        <taxon>Poaceae</taxon>
        <taxon>PACMAD clade</taxon>
        <taxon>Panicoideae</taxon>
        <taxon>Andropogonodae</taxon>
        <taxon>Andropogoneae</taxon>
        <taxon>Saccharinae</taxon>
        <taxon>Miscanthus</taxon>
    </lineage>
</organism>